<dbReference type="Pfam" id="PF00211">
    <property type="entry name" value="Guanylate_cyc"/>
    <property type="match status" value="1"/>
</dbReference>
<keyword evidence="5" id="KW-0812">Transmembrane</keyword>
<keyword evidence="5" id="KW-0472">Membrane</keyword>
<feature type="transmembrane region" description="Helical" evidence="5">
    <location>
        <begin position="46"/>
        <end position="68"/>
    </location>
</feature>
<evidence type="ECO:0000256" key="5">
    <source>
        <dbReference type="SAM" id="Phobius"/>
    </source>
</evidence>
<keyword evidence="9" id="KW-0675">Receptor</keyword>
<dbReference type="Pfam" id="PF03924">
    <property type="entry name" value="CHASE"/>
    <property type="match status" value="1"/>
</dbReference>
<keyword evidence="1" id="KW-0479">Metal-binding</keyword>
<proteinExistence type="predicted"/>
<dbReference type="GO" id="GO:0009190">
    <property type="term" value="P:cyclic nucleotide biosynthetic process"/>
    <property type="evidence" value="ECO:0007669"/>
    <property type="project" value="InterPro"/>
</dbReference>
<dbReference type="InterPro" id="IPR006189">
    <property type="entry name" value="CHASE_dom"/>
</dbReference>
<keyword evidence="2" id="KW-0378">Hydrolase</keyword>
<evidence type="ECO:0000259" key="6">
    <source>
        <dbReference type="PROSITE" id="PS50125"/>
    </source>
</evidence>
<dbReference type="Gene3D" id="3.30.70.1230">
    <property type="entry name" value="Nucleotide cyclase"/>
    <property type="match status" value="1"/>
</dbReference>
<dbReference type="InterPro" id="IPR029787">
    <property type="entry name" value="Nucleotide_cyclase"/>
</dbReference>
<dbReference type="PROSITE" id="PS50839">
    <property type="entry name" value="CHASE"/>
    <property type="match status" value="1"/>
</dbReference>
<evidence type="ECO:0000259" key="7">
    <source>
        <dbReference type="PROSITE" id="PS50839"/>
    </source>
</evidence>
<name>A0A9N8DYF3_9STRA</name>
<dbReference type="EMBL" id="CAICTM010000466">
    <property type="protein sequence ID" value="CAB9511086.1"/>
    <property type="molecule type" value="Genomic_DNA"/>
</dbReference>
<dbReference type="InterPro" id="IPR036971">
    <property type="entry name" value="PDEase_catalytic_dom_sf"/>
</dbReference>
<dbReference type="InterPro" id="IPR002073">
    <property type="entry name" value="PDEase_catalytic_dom"/>
</dbReference>
<feature type="compositionally biased region" description="Polar residues" evidence="4">
    <location>
        <begin position="671"/>
        <end position="680"/>
    </location>
</feature>
<feature type="domain" description="CHASE" evidence="7">
    <location>
        <begin position="185"/>
        <end position="299"/>
    </location>
</feature>
<protein>
    <submittedName>
        <fullName evidence="9">Receptor-type guanylate cyclase gcy</fullName>
    </submittedName>
</protein>
<dbReference type="PANTHER" id="PTHR11347">
    <property type="entry name" value="CYCLIC NUCLEOTIDE PHOSPHODIESTERASE"/>
    <property type="match status" value="1"/>
</dbReference>
<dbReference type="SUPFAM" id="SSF109604">
    <property type="entry name" value="HD-domain/PDEase-like"/>
    <property type="match status" value="1"/>
</dbReference>
<comment type="caution">
    <text evidence="9">The sequence shown here is derived from an EMBL/GenBank/DDBJ whole genome shotgun (WGS) entry which is preliminary data.</text>
</comment>
<feature type="coiled-coil region" evidence="3">
    <location>
        <begin position="2"/>
        <end position="29"/>
    </location>
</feature>
<dbReference type="PROSITE" id="PS51845">
    <property type="entry name" value="PDEASE_I_2"/>
    <property type="match status" value="1"/>
</dbReference>
<reference evidence="9" key="1">
    <citation type="submission" date="2020-06" db="EMBL/GenBank/DDBJ databases">
        <authorList>
            <consortium name="Plant Systems Biology data submission"/>
        </authorList>
    </citation>
    <scope>NUCLEOTIDE SEQUENCE</scope>
    <source>
        <strain evidence="9">D6</strain>
    </source>
</reference>
<dbReference type="Gene3D" id="1.10.1300.10">
    <property type="entry name" value="3'5'-cyclic nucleotide phosphodiesterase, catalytic domain"/>
    <property type="match status" value="1"/>
</dbReference>
<dbReference type="GO" id="GO:0004114">
    <property type="term" value="F:3',5'-cyclic-nucleotide phosphodiesterase activity"/>
    <property type="evidence" value="ECO:0007669"/>
    <property type="project" value="InterPro"/>
</dbReference>
<evidence type="ECO:0000256" key="4">
    <source>
        <dbReference type="SAM" id="MobiDB-lite"/>
    </source>
</evidence>
<evidence type="ECO:0000313" key="10">
    <source>
        <dbReference type="Proteomes" id="UP001153069"/>
    </source>
</evidence>
<feature type="transmembrane region" description="Helical" evidence="5">
    <location>
        <begin position="377"/>
        <end position="399"/>
    </location>
</feature>
<organism evidence="9 10">
    <name type="scientific">Seminavis robusta</name>
    <dbReference type="NCBI Taxonomy" id="568900"/>
    <lineage>
        <taxon>Eukaryota</taxon>
        <taxon>Sar</taxon>
        <taxon>Stramenopiles</taxon>
        <taxon>Ochrophyta</taxon>
        <taxon>Bacillariophyta</taxon>
        <taxon>Bacillariophyceae</taxon>
        <taxon>Bacillariophycidae</taxon>
        <taxon>Naviculales</taxon>
        <taxon>Naviculaceae</taxon>
        <taxon>Seminavis</taxon>
    </lineage>
</organism>
<sequence length="1157" mass="130063">MLTDELADLEQAKERNKEEAKMKQHLNRVGSGIKYQFQLAKRQPHIAFISLLVFAVLCGAGLAMIFMVEDDRHEEAKSIAMDLSTETGQWFSDQLDQAILPLFSMAQFVSELEIFHDLPDQIGPAFENGSLPFKPPRTEESPVTHRNVSGVCDAPHVVERFNRIAATVKRNANMNGVLVNLQLAPQAVVCLLHPMVNTEDFPPGIVMNNTGAWGHDLLTDPARKFIAEATIPSEKIVIAGPLTLRQCQDCDPTVERAFIARIPIAMEGKEIVVNDVPYEKWGFAVALINWNALIERSSVYQTFEERGLEFQLTRTDRKFDAENNVTTEKVVVLAETPSFANATSGDWETVTTALDTTNNEWEMNVSYQYNKWETWKVVSVVATVLVSFFIGLLCFTILIQKENLTLMKKRYEEDVAQPQKLRLRAFLEETSKSSEKMDIQQVMNSNPIADIYANCTVLYAAIDGFTVWASEREASQVFVLLQTIFFSFDETAKKYGVFRVEGIGENYVCATGVPEPQEDHALKMLHFAKECLGKSRALMKTLEMSLGPDTGDLRVKIGIHSGPVTAGVLVGRESNGVKLCGDTLNICAAVNKAGEADRIHLSHSTVQQLLAGGFKKRWIERRRDSMQWNGMQTYWVRTKSGSGGKAGSHAARSLLQEQGQVRFDESGLADETSSQRSGRSGSDMWELDNSSVQFPELEGVSAHLTASDNKQDRLVEWQVNMMTKLLKKIVARRNKSKKRFQKTNVRSPDLAAVVKAGGIPLQHVAEIVTLPTFDSSSAVTVGETNAVKIKPEVISQLRGLVRELAANYRDNPFHNFEHASHVTMSVHKMLDRIVSPDEVNYDGKAKSVAADLHKHTFGITSDPLTHFAIVFSALIHDVDHTGVSNGQLGKEQPLLADKYRNQSLAEQHSVESSWELLQQPCYKDLHECLFANDAELQRFRQLVVNVVLATDIFDKELKALRNKRWDRAFHGDEIEPDESVISCSLTERSSDASSSHGNGNESTRSVLKLQDTNRKATIVIEHIIQASDVAHTMQHWQVYLKWNEKLFNEMYVAWKMGRAAKDPTDSWYKGEIWFFDNYVIPLTQKLDECGVFGVASDECLHHALENRKEWVLKGEAVVAEMAKRCQAMRLMPKQILEESEEEDDESSYQDEPDDWSV</sequence>
<dbReference type="OrthoDB" id="432756at2759"/>
<evidence type="ECO:0000259" key="8">
    <source>
        <dbReference type="PROSITE" id="PS51845"/>
    </source>
</evidence>
<feature type="region of interest" description="Disordered" evidence="4">
    <location>
        <begin position="1136"/>
        <end position="1157"/>
    </location>
</feature>
<dbReference type="Pfam" id="PF00233">
    <property type="entry name" value="PDEase_I"/>
    <property type="match status" value="1"/>
</dbReference>
<dbReference type="SMART" id="SM00044">
    <property type="entry name" value="CYCc"/>
    <property type="match status" value="1"/>
</dbReference>
<dbReference type="PROSITE" id="PS50125">
    <property type="entry name" value="GUANYLATE_CYCLASE_2"/>
    <property type="match status" value="1"/>
</dbReference>
<dbReference type="SMART" id="SM00471">
    <property type="entry name" value="HDc"/>
    <property type="match status" value="1"/>
</dbReference>
<dbReference type="InterPro" id="IPR001054">
    <property type="entry name" value="A/G_cyclase"/>
</dbReference>
<evidence type="ECO:0000256" key="3">
    <source>
        <dbReference type="SAM" id="Coils"/>
    </source>
</evidence>
<feature type="domain" description="PDEase" evidence="8">
    <location>
        <begin position="733"/>
        <end position="952"/>
    </location>
</feature>
<keyword evidence="10" id="KW-1185">Reference proteome</keyword>
<evidence type="ECO:0000256" key="1">
    <source>
        <dbReference type="ARBA" id="ARBA00022723"/>
    </source>
</evidence>
<dbReference type="CDD" id="cd07302">
    <property type="entry name" value="CHD"/>
    <property type="match status" value="1"/>
</dbReference>
<dbReference type="Proteomes" id="UP001153069">
    <property type="component" value="Unassembled WGS sequence"/>
</dbReference>
<accession>A0A9N8DYF3</accession>
<dbReference type="GO" id="GO:0035556">
    <property type="term" value="P:intracellular signal transduction"/>
    <property type="evidence" value="ECO:0007669"/>
    <property type="project" value="InterPro"/>
</dbReference>
<feature type="domain" description="Guanylate cyclase" evidence="6">
    <location>
        <begin position="456"/>
        <end position="591"/>
    </location>
</feature>
<dbReference type="GO" id="GO:0046872">
    <property type="term" value="F:metal ion binding"/>
    <property type="evidence" value="ECO:0007669"/>
    <property type="project" value="UniProtKB-KW"/>
</dbReference>
<dbReference type="SUPFAM" id="SSF55073">
    <property type="entry name" value="Nucleotide cyclase"/>
    <property type="match status" value="1"/>
</dbReference>
<gene>
    <name evidence="9" type="ORF">SEMRO_467_G148960.1</name>
</gene>
<dbReference type="InterPro" id="IPR003607">
    <property type="entry name" value="HD/PDEase_dom"/>
</dbReference>
<dbReference type="AlphaFoldDB" id="A0A9N8DYF3"/>
<evidence type="ECO:0000313" key="9">
    <source>
        <dbReference type="EMBL" id="CAB9511086.1"/>
    </source>
</evidence>
<keyword evidence="5" id="KW-1133">Transmembrane helix</keyword>
<evidence type="ECO:0000256" key="2">
    <source>
        <dbReference type="ARBA" id="ARBA00022801"/>
    </source>
</evidence>
<keyword evidence="3" id="KW-0175">Coiled coil</keyword>
<feature type="compositionally biased region" description="Acidic residues" evidence="4">
    <location>
        <begin position="1137"/>
        <end position="1157"/>
    </location>
</feature>
<feature type="region of interest" description="Disordered" evidence="4">
    <location>
        <begin position="665"/>
        <end position="685"/>
    </location>
</feature>